<dbReference type="GO" id="GO:0015920">
    <property type="term" value="P:lipopolysaccharide transport"/>
    <property type="evidence" value="ECO:0007669"/>
    <property type="project" value="InterPro"/>
</dbReference>
<dbReference type="AlphaFoldDB" id="A0A0C1MJU4"/>
<keyword evidence="3 4" id="KW-0998">Cell outer membrane</keyword>
<dbReference type="GO" id="GO:0043165">
    <property type="term" value="P:Gram-negative-bacterium-type cell outer membrane assembly"/>
    <property type="evidence" value="ECO:0007669"/>
    <property type="project" value="UniProtKB-UniRule"/>
</dbReference>
<dbReference type="OrthoDB" id="9760225at2"/>
<comment type="function">
    <text evidence="4">Together with LptE, is involved in the assembly of lipopolysaccharide (LPS) at the surface of the outer membrane.</text>
</comment>
<protein>
    <recommendedName>
        <fullName evidence="4">LPS-assembly protein LptD</fullName>
    </recommendedName>
</protein>
<reference evidence="7 8" key="1">
    <citation type="submission" date="2014-12" db="EMBL/GenBank/DDBJ databases">
        <title>Draft Genome Sequence of Pseudoalteromonas luteoviolacea HI1.</title>
        <authorList>
            <person name="Asahina A.Y."/>
            <person name="Hadfield M.G."/>
        </authorList>
    </citation>
    <scope>NUCLEOTIDE SEQUENCE [LARGE SCALE GENOMIC DNA]</scope>
    <source>
        <strain evidence="7 8">HI1</strain>
    </source>
</reference>
<name>A0A0C1MJU4_9GAMM</name>
<comment type="caution">
    <text evidence="4">Lacks conserved residue(s) required for the propagation of feature annotation.</text>
</comment>
<evidence type="ECO:0000313" key="7">
    <source>
        <dbReference type="EMBL" id="KID54678.1"/>
    </source>
</evidence>
<keyword evidence="1 4" id="KW-0732">Signal</keyword>
<dbReference type="InterPro" id="IPR007543">
    <property type="entry name" value="LptD_C"/>
</dbReference>
<evidence type="ECO:0000259" key="6">
    <source>
        <dbReference type="Pfam" id="PF04453"/>
    </source>
</evidence>
<dbReference type="Pfam" id="PF04453">
    <property type="entry name" value="LptD"/>
    <property type="match status" value="1"/>
</dbReference>
<dbReference type="InterPro" id="IPR005653">
    <property type="entry name" value="OstA-like_N"/>
</dbReference>
<gene>
    <name evidence="4" type="primary">lptD</name>
    <name evidence="7" type="ORF">JF50_22540</name>
</gene>
<evidence type="ECO:0000256" key="4">
    <source>
        <dbReference type="HAMAP-Rule" id="MF_01411"/>
    </source>
</evidence>
<comment type="caution">
    <text evidence="7">The sequence shown here is derived from an EMBL/GenBank/DDBJ whole genome shotgun (WGS) entry which is preliminary data.</text>
</comment>
<evidence type="ECO:0000256" key="3">
    <source>
        <dbReference type="ARBA" id="ARBA00023237"/>
    </source>
</evidence>
<dbReference type="RefSeq" id="WP_039611578.1">
    <property type="nucleotide sequence ID" value="NZ_JWIC01000010.1"/>
</dbReference>
<sequence length="751" mass="85406">MSKNWGILVLPLISTQVIANSNTVSGLCKDYLQPKGWQPIPGILPDTIDIQANKVELQGTDSAEFSGDVAVNTSTMTVTAESALIDKRKGLLNASGPLLFQDNYTKVNSSGMYADLSQSEFSLLGAQYELTEQLGRGKAEKLRATSTQVDLFNSSFTTCPSSTPFWAIEASTISLDKEKGWGETYNTVLKILDTPVIYVPYFTFPIDDKRKSGLLTPTLSSSNRYGAEIVTPYYLNLAENYDALLTPRYMSNKGLQLQGEFRYLTEQHAGLIATEFLNDDKSEPNLDERYLVHWQQKSYFNDNWRANIDVTNVSDDNYLTDLGSNYANQTDTQLSRKAQLSYLGDDWLVDLQLQNFEVLGNHAESYAAFPEITVKNRTAEKYFGVDWQFTGQLSHFKNDDAKITDATRIHLEPSVTYNINDYAWSFDSKLSLLHTHYEQNGSFNETEFAESISRTLPQVRLYGQLNLERNTDLFLTDGIQTLEPQIQYLYAPEKDQSRIGTYDTVKMQDDFFGLFRERRFSGVDYISEANQFTLGATTRLLDNKNTERFSLSVGQIIYLSNSAKPTENTLDNRFGEKNYNALFAAETKIHWHPRWYFSGGIQYDADEKDLIRSHMTIDYRGNNKKLVQLNHHYVNDVSGNEIDQVGIFTSLPIDDNWQVVASYHRDLTSKRSVEVFAGVQYESCCWAVQITGNRTIETDLNQSTNFQDPVFDSSINFNFVLKGLGSKSRYDASQLLKQGIFGYRRPYFLNN</sequence>
<dbReference type="Pfam" id="PF03968">
    <property type="entry name" value="LptD_N"/>
    <property type="match status" value="1"/>
</dbReference>
<accession>A0A0C1MJU4</accession>
<feature type="domain" description="LptD C-terminal" evidence="6">
    <location>
        <begin position="288"/>
        <end position="657"/>
    </location>
</feature>
<dbReference type="PANTHER" id="PTHR30189">
    <property type="entry name" value="LPS-ASSEMBLY PROTEIN"/>
    <property type="match status" value="1"/>
</dbReference>
<dbReference type="EMBL" id="JWIC01000010">
    <property type="protein sequence ID" value="KID54678.1"/>
    <property type="molecule type" value="Genomic_DNA"/>
</dbReference>
<keyword evidence="2 4" id="KW-0472">Membrane</keyword>
<dbReference type="InterPro" id="IPR020889">
    <property type="entry name" value="LipoPS_assembly_LptD"/>
</dbReference>
<feature type="domain" description="Organic solvent tolerance-like N-terminal" evidence="5">
    <location>
        <begin position="50"/>
        <end position="180"/>
    </location>
</feature>
<dbReference type="GO" id="GO:0009279">
    <property type="term" value="C:cell outer membrane"/>
    <property type="evidence" value="ECO:0007669"/>
    <property type="project" value="UniProtKB-SubCell"/>
</dbReference>
<comment type="subunit">
    <text evidence="4">Component of the lipopolysaccharide transport and assembly complex. Interacts with LptE and LptA.</text>
</comment>
<dbReference type="HAMAP" id="MF_01411">
    <property type="entry name" value="LPS_assembly_LptD"/>
    <property type="match status" value="1"/>
</dbReference>
<dbReference type="PANTHER" id="PTHR30189:SF1">
    <property type="entry name" value="LPS-ASSEMBLY PROTEIN LPTD"/>
    <property type="match status" value="1"/>
</dbReference>
<dbReference type="InterPro" id="IPR050218">
    <property type="entry name" value="LptD"/>
</dbReference>
<evidence type="ECO:0000256" key="2">
    <source>
        <dbReference type="ARBA" id="ARBA00023136"/>
    </source>
</evidence>
<dbReference type="GO" id="GO:1990351">
    <property type="term" value="C:transporter complex"/>
    <property type="evidence" value="ECO:0007669"/>
    <property type="project" value="TreeGrafter"/>
</dbReference>
<comment type="similarity">
    <text evidence="4">Belongs to the LptD family.</text>
</comment>
<evidence type="ECO:0000256" key="1">
    <source>
        <dbReference type="ARBA" id="ARBA00022729"/>
    </source>
</evidence>
<evidence type="ECO:0000313" key="8">
    <source>
        <dbReference type="Proteomes" id="UP000031327"/>
    </source>
</evidence>
<evidence type="ECO:0000259" key="5">
    <source>
        <dbReference type="Pfam" id="PF03968"/>
    </source>
</evidence>
<proteinExistence type="inferred from homology"/>
<organism evidence="7 8">
    <name type="scientific">Pseudoalteromonas luteoviolacea</name>
    <dbReference type="NCBI Taxonomy" id="43657"/>
    <lineage>
        <taxon>Bacteria</taxon>
        <taxon>Pseudomonadati</taxon>
        <taxon>Pseudomonadota</taxon>
        <taxon>Gammaproteobacteria</taxon>
        <taxon>Alteromonadales</taxon>
        <taxon>Pseudoalteromonadaceae</taxon>
        <taxon>Pseudoalteromonas</taxon>
    </lineage>
</organism>
<comment type="subcellular location">
    <subcellularLocation>
        <location evidence="4">Cell outer membrane</location>
    </subcellularLocation>
</comment>
<dbReference type="Proteomes" id="UP000031327">
    <property type="component" value="Unassembled WGS sequence"/>
</dbReference>